<feature type="compositionally biased region" description="Gly residues" evidence="1">
    <location>
        <begin position="74"/>
        <end position="84"/>
    </location>
</feature>
<dbReference type="AlphaFoldDB" id="A0AA37T0A7"/>
<evidence type="ECO:0000256" key="2">
    <source>
        <dbReference type="SAM" id="Phobius"/>
    </source>
</evidence>
<sequence>MKGFVGAVLLVVGLINVTSGSPVFFGWLSTIIGAIFFVIGLSGPYKGRNWNKKTTAGGVSGGLTGSNHYSGSDSSGGDGGGGGE</sequence>
<keyword evidence="2" id="KW-0472">Membrane</keyword>
<name>A0AA37T0A7_9ALTE</name>
<keyword evidence="4" id="KW-1185">Reference proteome</keyword>
<keyword evidence="2" id="KW-0812">Transmembrane</keyword>
<evidence type="ECO:0000313" key="4">
    <source>
        <dbReference type="Proteomes" id="UP001156601"/>
    </source>
</evidence>
<feature type="transmembrane region" description="Helical" evidence="2">
    <location>
        <begin position="30"/>
        <end position="47"/>
    </location>
</feature>
<evidence type="ECO:0000313" key="3">
    <source>
        <dbReference type="EMBL" id="GLR71231.1"/>
    </source>
</evidence>
<dbReference type="Proteomes" id="UP001156601">
    <property type="component" value="Unassembled WGS sequence"/>
</dbReference>
<reference evidence="3" key="1">
    <citation type="journal article" date="2014" name="Int. J. Syst. Evol. Microbiol.">
        <title>Complete genome sequence of Corynebacterium casei LMG S-19264T (=DSM 44701T), isolated from a smear-ripened cheese.</title>
        <authorList>
            <consortium name="US DOE Joint Genome Institute (JGI-PGF)"/>
            <person name="Walter F."/>
            <person name="Albersmeier A."/>
            <person name="Kalinowski J."/>
            <person name="Ruckert C."/>
        </authorList>
    </citation>
    <scope>NUCLEOTIDE SEQUENCE</scope>
    <source>
        <strain evidence="3">NBRC 110023</strain>
    </source>
</reference>
<dbReference type="RefSeq" id="WP_284217522.1">
    <property type="nucleotide sequence ID" value="NZ_BSOT01000005.1"/>
</dbReference>
<accession>A0AA37T0A7</accession>
<reference evidence="3" key="2">
    <citation type="submission" date="2023-01" db="EMBL/GenBank/DDBJ databases">
        <title>Draft genome sequence of Agaribacter marinus strain NBRC 110023.</title>
        <authorList>
            <person name="Sun Q."/>
            <person name="Mori K."/>
        </authorList>
    </citation>
    <scope>NUCLEOTIDE SEQUENCE</scope>
    <source>
        <strain evidence="3">NBRC 110023</strain>
    </source>
</reference>
<keyword evidence="2" id="KW-1133">Transmembrane helix</keyword>
<organism evidence="3 4">
    <name type="scientific">Agaribacter marinus</name>
    <dbReference type="NCBI Taxonomy" id="1431249"/>
    <lineage>
        <taxon>Bacteria</taxon>
        <taxon>Pseudomonadati</taxon>
        <taxon>Pseudomonadota</taxon>
        <taxon>Gammaproteobacteria</taxon>
        <taxon>Alteromonadales</taxon>
        <taxon>Alteromonadaceae</taxon>
        <taxon>Agaribacter</taxon>
    </lineage>
</organism>
<feature type="region of interest" description="Disordered" evidence="1">
    <location>
        <begin position="61"/>
        <end position="84"/>
    </location>
</feature>
<evidence type="ECO:0000256" key="1">
    <source>
        <dbReference type="SAM" id="MobiDB-lite"/>
    </source>
</evidence>
<dbReference type="EMBL" id="BSOT01000005">
    <property type="protein sequence ID" value="GLR71231.1"/>
    <property type="molecule type" value="Genomic_DNA"/>
</dbReference>
<gene>
    <name evidence="3" type="ORF">GCM10007852_21390</name>
</gene>
<proteinExistence type="predicted"/>
<protein>
    <submittedName>
        <fullName evidence="3">Uncharacterized protein</fullName>
    </submittedName>
</protein>
<comment type="caution">
    <text evidence="3">The sequence shown here is derived from an EMBL/GenBank/DDBJ whole genome shotgun (WGS) entry which is preliminary data.</text>
</comment>